<dbReference type="Pfam" id="PF20188">
    <property type="entry name" value="DUF6551"/>
    <property type="match status" value="1"/>
</dbReference>
<reference evidence="1" key="1">
    <citation type="journal article" date="2012" name="PLoS ONE">
        <title>Gene sets for utilization of primary and secondary nutrition supplies in the distal gut of endangered iberian lynx.</title>
        <authorList>
            <person name="Alcaide M."/>
            <person name="Messina E."/>
            <person name="Richter M."/>
            <person name="Bargiela R."/>
            <person name="Peplies J."/>
            <person name="Huws S.A."/>
            <person name="Newbold C.J."/>
            <person name="Golyshin P.N."/>
            <person name="Simon M.A."/>
            <person name="Lopez G."/>
            <person name="Yakimov M.M."/>
            <person name="Ferrer M."/>
        </authorList>
    </citation>
    <scope>NUCLEOTIDE SEQUENCE</scope>
</reference>
<feature type="non-terminal residue" evidence="1">
    <location>
        <position position="129"/>
    </location>
</feature>
<protein>
    <submittedName>
        <fullName evidence="1">Uncharacterized protein</fullName>
    </submittedName>
</protein>
<sequence length="129" mass="14604">ADIFANQMKHVRPLRPYEIFMANIEAENEKQLIIKRLVESYSLSLGPAKAYGVICAVATLERIYTKYGYHVLDRTLRLCVGTWEGDIDSLGGNIFAGVARLVVAFGDQLRDETFKEKVGFMSVRQLSRM</sequence>
<organism evidence="1">
    <name type="scientific">gut metagenome</name>
    <dbReference type="NCBI Taxonomy" id="749906"/>
    <lineage>
        <taxon>unclassified sequences</taxon>
        <taxon>metagenomes</taxon>
        <taxon>organismal metagenomes</taxon>
    </lineage>
</organism>
<dbReference type="AlphaFoldDB" id="J9FTF7"/>
<gene>
    <name evidence="1" type="ORF">EVA_21249</name>
</gene>
<comment type="caution">
    <text evidence="1">The sequence shown here is derived from an EMBL/GenBank/DDBJ whole genome shotgun (WGS) entry which is preliminary data.</text>
</comment>
<feature type="non-terminal residue" evidence="1">
    <location>
        <position position="1"/>
    </location>
</feature>
<accession>J9FTF7</accession>
<evidence type="ECO:0000313" key="1">
    <source>
        <dbReference type="EMBL" id="EJW90644.1"/>
    </source>
</evidence>
<proteinExistence type="predicted"/>
<dbReference type="InterPro" id="IPR046681">
    <property type="entry name" value="DUF6551"/>
</dbReference>
<name>J9FTF7_9ZZZZ</name>
<dbReference type="EMBL" id="AMCI01008708">
    <property type="protein sequence ID" value="EJW90644.1"/>
    <property type="molecule type" value="Genomic_DNA"/>
</dbReference>